<keyword evidence="1" id="KW-0472">Membrane</keyword>
<dbReference type="Proteomes" id="UP000011731">
    <property type="component" value="Unassembled WGS sequence"/>
</dbReference>
<gene>
    <name evidence="2" type="ORF">G352_17524</name>
</gene>
<reference evidence="2 3" key="1">
    <citation type="journal article" date="2013" name="Genome Announc.">
        <title>Draft Genome Sequence of Rhodococcus ruber Strain BKS 20-38.</title>
        <authorList>
            <person name="Bala M."/>
            <person name="Kumar S."/>
            <person name="Raghava G.P."/>
            <person name="Mayilraj S."/>
        </authorList>
    </citation>
    <scope>NUCLEOTIDE SEQUENCE [LARGE SCALE GENOMIC DNA]</scope>
    <source>
        <strain evidence="2 3">BKS 20-38</strain>
    </source>
</reference>
<evidence type="ECO:0000313" key="3">
    <source>
        <dbReference type="Proteomes" id="UP000011731"/>
    </source>
</evidence>
<keyword evidence="1" id="KW-0812">Transmembrane</keyword>
<dbReference type="EMBL" id="AOEX01000057">
    <property type="protein sequence ID" value="EME62377.1"/>
    <property type="molecule type" value="Genomic_DNA"/>
</dbReference>
<sequence length="67" mass="7395">MVLYLLAIVGALTIAVLLWKAFGPGLRSQPTRVIGPDDDPDFLWEVDRQFRRNSTDGTPGPEQDPGD</sequence>
<dbReference type="AlphaFoldDB" id="M2Z541"/>
<protein>
    <submittedName>
        <fullName evidence="2">Uncharacterized protein</fullName>
    </submittedName>
</protein>
<accession>M2Z541</accession>
<proteinExistence type="predicted"/>
<evidence type="ECO:0000256" key="1">
    <source>
        <dbReference type="SAM" id="Phobius"/>
    </source>
</evidence>
<keyword evidence="1" id="KW-1133">Transmembrane helix</keyword>
<dbReference type="RefSeq" id="WP_003937578.1">
    <property type="nucleotide sequence ID" value="NZ_AOEX01000057.1"/>
</dbReference>
<evidence type="ECO:0000313" key="2">
    <source>
        <dbReference type="EMBL" id="EME62377.1"/>
    </source>
</evidence>
<feature type="transmembrane region" description="Helical" evidence="1">
    <location>
        <begin position="6"/>
        <end position="22"/>
    </location>
</feature>
<organism evidence="2 3">
    <name type="scientific">Rhodococcus ruber BKS 20-38</name>
    <dbReference type="NCBI Taxonomy" id="1278076"/>
    <lineage>
        <taxon>Bacteria</taxon>
        <taxon>Bacillati</taxon>
        <taxon>Actinomycetota</taxon>
        <taxon>Actinomycetes</taxon>
        <taxon>Mycobacteriales</taxon>
        <taxon>Nocardiaceae</taxon>
        <taxon>Rhodococcus</taxon>
    </lineage>
</organism>
<keyword evidence="3" id="KW-1185">Reference proteome</keyword>
<dbReference type="PATRIC" id="fig|1278076.4.peg.3612"/>
<comment type="caution">
    <text evidence="2">The sequence shown here is derived from an EMBL/GenBank/DDBJ whole genome shotgun (WGS) entry which is preliminary data.</text>
</comment>
<name>M2Z541_9NOCA</name>